<dbReference type="InterPro" id="IPR050742">
    <property type="entry name" value="Helicase_Restrict-Modif_Enz"/>
</dbReference>
<dbReference type="AlphaFoldDB" id="A4BVK1"/>
<dbReference type="GO" id="GO:0016787">
    <property type="term" value="F:hydrolase activity"/>
    <property type="evidence" value="ECO:0007669"/>
    <property type="project" value="InterPro"/>
</dbReference>
<keyword evidence="3" id="KW-1185">Reference proteome</keyword>
<dbReference type="Proteomes" id="UP000003374">
    <property type="component" value="Unassembled WGS sequence"/>
</dbReference>
<gene>
    <name evidence="2" type="ORF">NB231_12956</name>
</gene>
<evidence type="ECO:0000313" key="2">
    <source>
        <dbReference type="EMBL" id="EAR20266.1"/>
    </source>
</evidence>
<dbReference type="InterPro" id="IPR027417">
    <property type="entry name" value="P-loop_NTPase"/>
</dbReference>
<dbReference type="InterPro" id="IPR006935">
    <property type="entry name" value="Helicase/UvrB_N"/>
</dbReference>
<dbReference type="GO" id="GO:0005524">
    <property type="term" value="F:ATP binding"/>
    <property type="evidence" value="ECO:0007669"/>
    <property type="project" value="InterPro"/>
</dbReference>
<dbReference type="Pfam" id="PF00271">
    <property type="entry name" value="Helicase_C"/>
    <property type="match status" value="1"/>
</dbReference>
<dbReference type="Gene3D" id="3.40.50.300">
    <property type="entry name" value="P-loop containing nucleotide triphosphate hydrolases"/>
    <property type="match status" value="2"/>
</dbReference>
<dbReference type="EMBL" id="AAOF01000027">
    <property type="protein sequence ID" value="EAR20266.1"/>
    <property type="molecule type" value="Genomic_DNA"/>
</dbReference>
<dbReference type="RefSeq" id="WP_005003271.1">
    <property type="nucleotide sequence ID" value="NZ_CH672427.1"/>
</dbReference>
<dbReference type="eggNOG" id="COG1061">
    <property type="taxonomic scope" value="Bacteria"/>
</dbReference>
<dbReference type="InterPro" id="IPR014001">
    <property type="entry name" value="Helicase_ATP-bd"/>
</dbReference>
<evidence type="ECO:0000313" key="3">
    <source>
        <dbReference type="Proteomes" id="UP000003374"/>
    </source>
</evidence>
<dbReference type="OrthoDB" id="9804086at2"/>
<dbReference type="SUPFAM" id="SSF52540">
    <property type="entry name" value="P-loop containing nucleoside triphosphate hydrolases"/>
    <property type="match status" value="1"/>
</dbReference>
<dbReference type="InterPro" id="IPR001650">
    <property type="entry name" value="Helicase_C-like"/>
</dbReference>
<feature type="domain" description="Helicase ATP-binding" evidence="1">
    <location>
        <begin position="141"/>
        <end position="312"/>
    </location>
</feature>
<dbReference type="PROSITE" id="PS51192">
    <property type="entry name" value="HELICASE_ATP_BIND_1"/>
    <property type="match status" value="1"/>
</dbReference>
<dbReference type="SMART" id="SM00490">
    <property type="entry name" value="HELICc"/>
    <property type="match status" value="1"/>
</dbReference>
<dbReference type="PANTHER" id="PTHR47396">
    <property type="entry name" value="TYPE I RESTRICTION ENZYME ECOKI R PROTEIN"/>
    <property type="match status" value="1"/>
</dbReference>
<dbReference type="GO" id="GO:0005829">
    <property type="term" value="C:cytosol"/>
    <property type="evidence" value="ECO:0007669"/>
    <property type="project" value="TreeGrafter"/>
</dbReference>
<comment type="caution">
    <text evidence="2">The sequence shown here is derived from an EMBL/GenBank/DDBJ whole genome shotgun (WGS) entry which is preliminary data.</text>
</comment>
<reference evidence="2 3" key="1">
    <citation type="submission" date="2006-02" db="EMBL/GenBank/DDBJ databases">
        <authorList>
            <person name="Waterbury J."/>
            <person name="Ferriera S."/>
            <person name="Johnson J."/>
            <person name="Kravitz S."/>
            <person name="Halpern A."/>
            <person name="Remington K."/>
            <person name="Beeson K."/>
            <person name="Tran B."/>
            <person name="Rogers Y.-H."/>
            <person name="Friedman R."/>
            <person name="Venter J.C."/>
        </authorList>
    </citation>
    <scope>NUCLEOTIDE SEQUENCE [LARGE SCALE GENOMIC DNA]</scope>
    <source>
        <strain evidence="2 3">Nb-231</strain>
    </source>
</reference>
<proteinExistence type="predicted"/>
<sequence length="531" mass="58522">MKQASLYQLLGDDLVDTLTQLGGSAPTIDELRHVAKTLHADNNPAAIQSDAIRNQLIEALPLDKAKELCAKLGIAQGGNIYARLKMIEFGCQRAQDETLLSFFGIVADPSAPFIRQPASLEATPGYGLFDYQREIVLRTQHVLEEPPRKALLHMPTGSGKTRTAMHFIARHLQKYGPTLVCWLANSGELLEQAADEAERSWRMLGDRSIGIYRFWGDHSVDLGSVRDGVLVAGFAKMHAAYLREQNTLIALGDRSSLTVVDEAHQAIAPTYRSVIDALYTKRPVNALLGLTATPGRSWDDAGADKELSDFFGGEKVTLTVKDYPDPVSFLIAEGYLANPRFRTLAFDGPIPLSKKDEAVLDEGGELSEEVLRVLSESSERNYKIITAIEELSVRHRRIIVFGASVPHAYLLTGILIARGHDTKVITSETPIARRERYIRQFKSDNPYPMVLCNYGVLTTGFDAPKTSAAVIARPTRSLVLYSQMVGRAIRGPRANGNHEAEIVTVVDTTLPGFGSVAEAFANWEDVWNEHK</sequence>
<dbReference type="Pfam" id="PF04851">
    <property type="entry name" value="ResIII"/>
    <property type="match status" value="1"/>
</dbReference>
<evidence type="ECO:0000259" key="1">
    <source>
        <dbReference type="PROSITE" id="PS51192"/>
    </source>
</evidence>
<dbReference type="HOGENOM" id="CLU_034931_0_0_6"/>
<dbReference type="GO" id="GO:0003677">
    <property type="term" value="F:DNA binding"/>
    <property type="evidence" value="ECO:0007669"/>
    <property type="project" value="InterPro"/>
</dbReference>
<accession>A4BVK1</accession>
<dbReference type="PANTHER" id="PTHR47396:SF1">
    <property type="entry name" value="ATP-DEPENDENT HELICASE IRC3-RELATED"/>
    <property type="match status" value="1"/>
</dbReference>
<dbReference type="SMART" id="SM00487">
    <property type="entry name" value="DEXDc"/>
    <property type="match status" value="1"/>
</dbReference>
<protein>
    <submittedName>
        <fullName evidence="2">Type III restriction enzyme, res subunit</fullName>
    </submittedName>
</protein>
<organism evidence="2 3">
    <name type="scientific">Nitrococcus mobilis Nb-231</name>
    <dbReference type="NCBI Taxonomy" id="314278"/>
    <lineage>
        <taxon>Bacteria</taxon>
        <taxon>Pseudomonadati</taxon>
        <taxon>Pseudomonadota</taxon>
        <taxon>Gammaproteobacteria</taxon>
        <taxon>Chromatiales</taxon>
        <taxon>Ectothiorhodospiraceae</taxon>
        <taxon>Nitrococcus</taxon>
    </lineage>
</organism>
<name>A4BVK1_9GAMM</name>
<dbReference type="STRING" id="314278.NB231_12956"/>